<dbReference type="Gene3D" id="3.40.50.12370">
    <property type="match status" value="1"/>
</dbReference>
<dbReference type="PANTHER" id="PTHR46268:SF6">
    <property type="entry name" value="UNIVERSAL STRESS PROTEIN UP12"/>
    <property type="match status" value="1"/>
</dbReference>
<sequence length="282" mass="29915">MSGKLVALVDGSEYSRSVCEHAAWLSARTGRSVELLHVIGRRHAATGDFSGAIALGARTALLEELSELDARMARLAQTRGRAILEDAEAILKGQGIETSSRLRIGDLLDEVQEAAADADMVVIGKRGEAADFARGHLGSNLERVARAADRPVFVASRAYRPISKVLVAFDAGASALKAVDHMSRSPTAVGLRFRLVFAGAETAESRRALEGAAAILEGAGLAVETAILPGTPATAVVEDAERWGAEMLVMGAYGHSRIRSMIIGSVTEELLRGCRLPVFLFR</sequence>
<evidence type="ECO:0000313" key="4">
    <source>
        <dbReference type="Proteomes" id="UP000199377"/>
    </source>
</evidence>
<proteinExistence type="inferred from homology"/>
<organism evidence="3 4">
    <name type="scientific">Albimonas pacifica</name>
    <dbReference type="NCBI Taxonomy" id="1114924"/>
    <lineage>
        <taxon>Bacteria</taxon>
        <taxon>Pseudomonadati</taxon>
        <taxon>Pseudomonadota</taxon>
        <taxon>Alphaproteobacteria</taxon>
        <taxon>Rhodobacterales</taxon>
        <taxon>Paracoccaceae</taxon>
        <taxon>Albimonas</taxon>
    </lineage>
</organism>
<dbReference type="OrthoDB" id="9804721at2"/>
<dbReference type="AlphaFoldDB" id="A0A1I3CQM6"/>
<evidence type="ECO:0000256" key="1">
    <source>
        <dbReference type="ARBA" id="ARBA00008791"/>
    </source>
</evidence>
<accession>A0A1I3CQM6</accession>
<comment type="similarity">
    <text evidence="1">Belongs to the universal stress protein A family.</text>
</comment>
<protein>
    <submittedName>
        <fullName evidence="3">Nucleotide-binding universal stress protein, UspA family</fullName>
    </submittedName>
</protein>
<dbReference type="PANTHER" id="PTHR46268">
    <property type="entry name" value="STRESS RESPONSE PROTEIN NHAX"/>
    <property type="match status" value="1"/>
</dbReference>
<keyword evidence="4" id="KW-1185">Reference proteome</keyword>
<dbReference type="PRINTS" id="PR01438">
    <property type="entry name" value="UNVRSLSTRESS"/>
</dbReference>
<reference evidence="3 4" key="1">
    <citation type="submission" date="2016-10" db="EMBL/GenBank/DDBJ databases">
        <authorList>
            <person name="de Groot N.N."/>
        </authorList>
    </citation>
    <scope>NUCLEOTIDE SEQUENCE [LARGE SCALE GENOMIC DNA]</scope>
    <source>
        <strain evidence="3 4">CGMCC 1.11030</strain>
    </source>
</reference>
<feature type="domain" description="UspA" evidence="2">
    <location>
        <begin position="1"/>
        <end position="154"/>
    </location>
</feature>
<dbReference type="EMBL" id="FOQH01000002">
    <property type="protein sequence ID" value="SFH76703.1"/>
    <property type="molecule type" value="Genomic_DNA"/>
</dbReference>
<gene>
    <name evidence="3" type="ORF">SAMN05216258_102144</name>
</gene>
<dbReference type="InterPro" id="IPR006015">
    <property type="entry name" value="Universal_stress_UspA"/>
</dbReference>
<evidence type="ECO:0000313" key="3">
    <source>
        <dbReference type="EMBL" id="SFH76703.1"/>
    </source>
</evidence>
<dbReference type="SUPFAM" id="SSF52402">
    <property type="entry name" value="Adenine nucleotide alpha hydrolases-like"/>
    <property type="match status" value="2"/>
</dbReference>
<name>A0A1I3CQM6_9RHOB</name>
<dbReference type="RefSeq" id="WP_092857979.1">
    <property type="nucleotide sequence ID" value="NZ_FOQH01000002.1"/>
</dbReference>
<dbReference type="CDD" id="cd00293">
    <property type="entry name" value="USP-like"/>
    <property type="match status" value="2"/>
</dbReference>
<feature type="domain" description="UspA" evidence="2">
    <location>
        <begin position="173"/>
        <end position="282"/>
    </location>
</feature>
<dbReference type="Proteomes" id="UP000199377">
    <property type="component" value="Unassembled WGS sequence"/>
</dbReference>
<dbReference type="InterPro" id="IPR006016">
    <property type="entry name" value="UspA"/>
</dbReference>
<dbReference type="Pfam" id="PF00582">
    <property type="entry name" value="Usp"/>
    <property type="match status" value="2"/>
</dbReference>
<evidence type="ECO:0000259" key="2">
    <source>
        <dbReference type="Pfam" id="PF00582"/>
    </source>
</evidence>
<dbReference type="STRING" id="1114924.SAMN05216258_102144"/>